<dbReference type="CDD" id="cd04905">
    <property type="entry name" value="ACT_CM-PDT"/>
    <property type="match status" value="1"/>
</dbReference>
<evidence type="ECO:0000256" key="11">
    <source>
        <dbReference type="ARBA" id="ARBA00023141"/>
    </source>
</evidence>
<evidence type="ECO:0000256" key="15">
    <source>
        <dbReference type="ARBA" id="ARBA00023268"/>
    </source>
</evidence>
<evidence type="ECO:0000256" key="2">
    <source>
        <dbReference type="ARBA" id="ARBA00002364"/>
    </source>
</evidence>
<dbReference type="SUPFAM" id="SSF48600">
    <property type="entry name" value="Chorismate mutase II"/>
    <property type="match status" value="1"/>
</dbReference>
<comment type="caution">
    <text evidence="23">The sequence shown here is derived from an EMBL/GenBank/DDBJ whole genome shotgun (WGS) entry which is preliminary data.</text>
</comment>
<evidence type="ECO:0000256" key="8">
    <source>
        <dbReference type="ARBA" id="ARBA00014401"/>
    </source>
</evidence>
<evidence type="ECO:0000259" key="21">
    <source>
        <dbReference type="PROSITE" id="PS51171"/>
    </source>
</evidence>
<dbReference type="SUPFAM" id="SSF53850">
    <property type="entry name" value="Periplasmic binding protein-like II"/>
    <property type="match status" value="1"/>
</dbReference>
<comment type="subcellular location">
    <subcellularLocation>
        <location evidence="3">Cytoplasm</location>
    </subcellularLocation>
</comment>
<dbReference type="Proteomes" id="UP001157911">
    <property type="component" value="Unassembled WGS sequence"/>
</dbReference>
<dbReference type="Pfam" id="PF01842">
    <property type="entry name" value="ACT"/>
    <property type="match status" value="1"/>
</dbReference>
<dbReference type="Gene3D" id="3.40.190.10">
    <property type="entry name" value="Periplasmic binding protein-like II"/>
    <property type="match status" value="2"/>
</dbReference>
<dbReference type="RefSeq" id="WP_283400880.1">
    <property type="nucleotide sequence ID" value="NZ_FXUB01000004.1"/>
</dbReference>
<dbReference type="PIRSF" id="PIRSF001500">
    <property type="entry name" value="Chor_mut_pdt_Ppr"/>
    <property type="match status" value="1"/>
</dbReference>
<dbReference type="NCBIfam" id="NF008865">
    <property type="entry name" value="PRK11898.1"/>
    <property type="match status" value="1"/>
</dbReference>
<evidence type="ECO:0000256" key="4">
    <source>
        <dbReference type="ARBA" id="ARBA00004741"/>
    </source>
</evidence>
<dbReference type="SUPFAM" id="SSF55021">
    <property type="entry name" value="ACT-like"/>
    <property type="match status" value="1"/>
</dbReference>
<protein>
    <recommendedName>
        <fullName evidence="8">Bifunctional chorismate mutase/prephenate dehydratase</fullName>
        <ecNumber evidence="7">4.2.1.51</ecNumber>
        <ecNumber evidence="6">5.4.99.5</ecNumber>
    </recommendedName>
    <alternativeName>
        <fullName evidence="17">Chorismate mutase-prephenate dehydratase</fullName>
    </alternativeName>
    <alternativeName>
        <fullName evidence="16">p-protein</fullName>
    </alternativeName>
</protein>
<comment type="pathway">
    <text evidence="5">Metabolic intermediate biosynthesis; prephenate biosynthesis; prephenate from chorismate: step 1/1.</text>
</comment>
<feature type="domain" description="Chorismate mutase" evidence="20">
    <location>
        <begin position="1"/>
        <end position="88"/>
    </location>
</feature>
<dbReference type="Gene3D" id="3.30.70.260">
    <property type="match status" value="1"/>
</dbReference>
<dbReference type="PANTHER" id="PTHR21022:SF19">
    <property type="entry name" value="PREPHENATE DEHYDRATASE-RELATED"/>
    <property type="match status" value="1"/>
</dbReference>
<dbReference type="InterPro" id="IPR002912">
    <property type="entry name" value="ACT_dom"/>
</dbReference>
<dbReference type="InterPro" id="IPR045865">
    <property type="entry name" value="ACT-like_dom_sf"/>
</dbReference>
<dbReference type="Pfam" id="PF00800">
    <property type="entry name" value="PDT"/>
    <property type="match status" value="1"/>
</dbReference>
<sequence length="358" mass="40348">MKNLSELREEIDRIDKELLILLNRRAKLAQEVGEIKKKKGLPFYVPGREAKILSHLEELNQGPLPPESIRAIFREIISACRALEEPTKVAFLGPQATFTHLAALRHFGTSSDLRPMDSINEVFDEVDKGRVDYGVVPIENSIEGIVNYTIDMFLDTDLKISGEIFVSVNLHLMSKEPELSKIKRVLSHRHAIAQARKWLSENLPHVEIEEVSSTAKAAEIASKEEGTAAIASEAAALLYDLNILAKNIQELSKNYTRFLVIGKNDSEFPSGRDKTSVMFSTKHVAGALFKALQPFAVYDVNLSKIESRPTKKKPWEYVFFVDIEGHRKEDRVAKALDELKEHCSFFKILGSYPAGFKE</sequence>
<dbReference type="PROSITE" id="PS51671">
    <property type="entry name" value="ACT"/>
    <property type="match status" value="1"/>
</dbReference>
<evidence type="ECO:0000256" key="1">
    <source>
        <dbReference type="ARBA" id="ARBA00000824"/>
    </source>
</evidence>
<dbReference type="InterPro" id="IPR036979">
    <property type="entry name" value="CM_dom_sf"/>
</dbReference>
<feature type="domain" description="ACT" evidence="22">
    <location>
        <begin position="276"/>
        <end position="353"/>
    </location>
</feature>
<evidence type="ECO:0000256" key="3">
    <source>
        <dbReference type="ARBA" id="ARBA00004496"/>
    </source>
</evidence>
<dbReference type="Gene3D" id="1.20.59.10">
    <property type="entry name" value="Chorismate mutase"/>
    <property type="match status" value="1"/>
</dbReference>
<dbReference type="PROSITE" id="PS51168">
    <property type="entry name" value="CHORISMATE_MUT_2"/>
    <property type="match status" value="1"/>
</dbReference>
<evidence type="ECO:0000259" key="22">
    <source>
        <dbReference type="PROSITE" id="PS51671"/>
    </source>
</evidence>
<dbReference type="NCBIfam" id="TIGR01807">
    <property type="entry name" value="CM_P2"/>
    <property type="match status" value="1"/>
</dbReference>
<keyword evidence="10" id="KW-0028">Amino-acid biosynthesis</keyword>
<evidence type="ECO:0000256" key="19">
    <source>
        <dbReference type="SAM" id="Coils"/>
    </source>
</evidence>
<evidence type="ECO:0000256" key="13">
    <source>
        <dbReference type="ARBA" id="ARBA00023235"/>
    </source>
</evidence>
<dbReference type="InterPro" id="IPR018528">
    <property type="entry name" value="Preph_deHydtase_CS"/>
</dbReference>
<proteinExistence type="predicted"/>
<accession>A0ABY1NQN7</accession>
<evidence type="ECO:0000313" key="23">
    <source>
        <dbReference type="EMBL" id="SMP15791.1"/>
    </source>
</evidence>
<dbReference type="InterPro" id="IPR036263">
    <property type="entry name" value="Chorismate_II_sf"/>
</dbReference>
<keyword evidence="13" id="KW-0413">Isomerase</keyword>
<comment type="pathway">
    <text evidence="4">Amino-acid biosynthesis; L-phenylalanine biosynthesis; phenylpyruvate from prephenate: step 1/1.</text>
</comment>
<comment type="catalytic activity">
    <reaction evidence="18">
        <text>prephenate + H(+) = 3-phenylpyruvate + CO2 + H2O</text>
        <dbReference type="Rhea" id="RHEA:21648"/>
        <dbReference type="ChEBI" id="CHEBI:15377"/>
        <dbReference type="ChEBI" id="CHEBI:15378"/>
        <dbReference type="ChEBI" id="CHEBI:16526"/>
        <dbReference type="ChEBI" id="CHEBI:18005"/>
        <dbReference type="ChEBI" id="CHEBI:29934"/>
        <dbReference type="EC" id="4.2.1.51"/>
    </reaction>
</comment>
<dbReference type="InterPro" id="IPR008242">
    <property type="entry name" value="Chor_mutase/pphenate_deHydtase"/>
</dbReference>
<evidence type="ECO:0000256" key="9">
    <source>
        <dbReference type="ARBA" id="ARBA00022490"/>
    </source>
</evidence>
<keyword evidence="11" id="KW-0057">Aromatic amino acid biosynthesis</keyword>
<comment type="function">
    <text evidence="2">Catalyzes the Claisen rearrangement of chorismate to prephenate and the decarboxylation/dehydration of prephenate to phenylpyruvate.</text>
</comment>
<evidence type="ECO:0000259" key="20">
    <source>
        <dbReference type="PROSITE" id="PS51168"/>
    </source>
</evidence>
<dbReference type="InterPro" id="IPR002701">
    <property type="entry name" value="CM_II_prokaryot"/>
</dbReference>
<keyword evidence="24" id="KW-1185">Reference proteome</keyword>
<comment type="catalytic activity">
    <reaction evidence="1">
        <text>chorismate = prephenate</text>
        <dbReference type="Rhea" id="RHEA:13897"/>
        <dbReference type="ChEBI" id="CHEBI:29748"/>
        <dbReference type="ChEBI" id="CHEBI:29934"/>
        <dbReference type="EC" id="5.4.99.5"/>
    </reaction>
</comment>
<dbReference type="PROSITE" id="PS00858">
    <property type="entry name" value="PREPHENATE_DEHYDR_2"/>
    <property type="match status" value="1"/>
</dbReference>
<organism evidence="23 24">
    <name type="scientific">Desulfurobacterium pacificum</name>
    <dbReference type="NCBI Taxonomy" id="240166"/>
    <lineage>
        <taxon>Bacteria</taxon>
        <taxon>Pseudomonadati</taxon>
        <taxon>Aquificota</taxon>
        <taxon>Aquificia</taxon>
        <taxon>Desulfurobacteriales</taxon>
        <taxon>Desulfurobacteriaceae</taxon>
        <taxon>Desulfurobacterium</taxon>
    </lineage>
</organism>
<dbReference type="InterPro" id="IPR010957">
    <property type="entry name" value="G/b/e-P-prot_chorismate_mutase"/>
</dbReference>
<dbReference type="Pfam" id="PF01817">
    <property type="entry name" value="CM_2"/>
    <property type="match status" value="1"/>
</dbReference>
<dbReference type="CDD" id="cd13630">
    <property type="entry name" value="PBP2_PDT_1"/>
    <property type="match status" value="1"/>
</dbReference>
<keyword evidence="12" id="KW-0584">Phenylalanine biosynthesis</keyword>
<dbReference type="EMBL" id="FXUB01000004">
    <property type="protein sequence ID" value="SMP15791.1"/>
    <property type="molecule type" value="Genomic_DNA"/>
</dbReference>
<evidence type="ECO:0000256" key="6">
    <source>
        <dbReference type="ARBA" id="ARBA00012404"/>
    </source>
</evidence>
<evidence type="ECO:0000256" key="17">
    <source>
        <dbReference type="ARBA" id="ARBA00031520"/>
    </source>
</evidence>
<dbReference type="InterPro" id="IPR001086">
    <property type="entry name" value="Preph_deHydtase"/>
</dbReference>
<evidence type="ECO:0000256" key="14">
    <source>
        <dbReference type="ARBA" id="ARBA00023239"/>
    </source>
</evidence>
<feature type="domain" description="Prephenate dehydratase" evidence="21">
    <location>
        <begin position="88"/>
        <end position="263"/>
    </location>
</feature>
<keyword evidence="9" id="KW-0963">Cytoplasm</keyword>
<dbReference type="SMART" id="SM00830">
    <property type="entry name" value="CM_2"/>
    <property type="match status" value="1"/>
</dbReference>
<evidence type="ECO:0000313" key="24">
    <source>
        <dbReference type="Proteomes" id="UP001157911"/>
    </source>
</evidence>
<feature type="coiled-coil region" evidence="19">
    <location>
        <begin position="4"/>
        <end position="31"/>
    </location>
</feature>
<reference evidence="23 24" key="1">
    <citation type="submission" date="2017-05" db="EMBL/GenBank/DDBJ databases">
        <authorList>
            <person name="Varghese N."/>
            <person name="Submissions S."/>
        </authorList>
    </citation>
    <scope>NUCLEOTIDE SEQUENCE [LARGE SCALE GENOMIC DNA]</scope>
    <source>
        <strain evidence="23 24">DSM 15522</strain>
    </source>
</reference>
<keyword evidence="14" id="KW-0456">Lyase</keyword>
<name>A0ABY1NQN7_9BACT</name>
<evidence type="ECO:0000256" key="5">
    <source>
        <dbReference type="ARBA" id="ARBA00004817"/>
    </source>
</evidence>
<evidence type="ECO:0000256" key="12">
    <source>
        <dbReference type="ARBA" id="ARBA00023222"/>
    </source>
</evidence>
<keyword evidence="15" id="KW-0511">Multifunctional enzyme</keyword>
<dbReference type="EC" id="4.2.1.51" evidence="7"/>
<dbReference type="PANTHER" id="PTHR21022">
    <property type="entry name" value="PREPHENATE DEHYDRATASE P PROTEIN"/>
    <property type="match status" value="1"/>
</dbReference>
<gene>
    <name evidence="23" type="ORF">SAMN06265339_1433</name>
</gene>
<evidence type="ECO:0000256" key="18">
    <source>
        <dbReference type="ARBA" id="ARBA00047848"/>
    </source>
</evidence>
<dbReference type="EC" id="5.4.99.5" evidence="6"/>
<evidence type="ECO:0000256" key="7">
    <source>
        <dbReference type="ARBA" id="ARBA00013147"/>
    </source>
</evidence>
<dbReference type="PROSITE" id="PS51171">
    <property type="entry name" value="PREPHENATE_DEHYDR_3"/>
    <property type="match status" value="1"/>
</dbReference>
<keyword evidence="19" id="KW-0175">Coiled coil</keyword>
<evidence type="ECO:0000256" key="10">
    <source>
        <dbReference type="ARBA" id="ARBA00022605"/>
    </source>
</evidence>
<evidence type="ECO:0000256" key="16">
    <source>
        <dbReference type="ARBA" id="ARBA00031175"/>
    </source>
</evidence>